<dbReference type="Pfam" id="PF08239">
    <property type="entry name" value="SH3_3"/>
    <property type="match status" value="1"/>
</dbReference>
<dbReference type="PROSITE" id="PS51257">
    <property type="entry name" value="PROKAR_LIPOPROTEIN"/>
    <property type="match status" value="1"/>
</dbReference>
<feature type="domain" description="SH3b" evidence="2">
    <location>
        <begin position="145"/>
        <end position="208"/>
    </location>
</feature>
<evidence type="ECO:0000259" key="2">
    <source>
        <dbReference type="PROSITE" id="PS51781"/>
    </source>
</evidence>
<evidence type="ECO:0000256" key="1">
    <source>
        <dbReference type="SAM" id="SignalP"/>
    </source>
</evidence>
<dbReference type="RefSeq" id="WP_084916192.1">
    <property type="nucleotide sequence ID" value="NZ_MTSA01000007.1"/>
</dbReference>
<dbReference type="InterPro" id="IPR003646">
    <property type="entry name" value="SH3-like_bac-type"/>
</dbReference>
<evidence type="ECO:0000313" key="3">
    <source>
        <dbReference type="EMBL" id="OUM07308.1"/>
    </source>
</evidence>
<comment type="caution">
    <text evidence="3">The sequence shown here is derived from an EMBL/GenBank/DDBJ whole genome shotgun (WGS) entry which is preliminary data.</text>
</comment>
<reference evidence="3 4" key="1">
    <citation type="submission" date="2017-01" db="EMBL/GenBank/DDBJ databases">
        <authorList>
            <person name="Mah S.A."/>
            <person name="Swanson W.J."/>
            <person name="Moy G.W."/>
            <person name="Vacquier V.D."/>
        </authorList>
    </citation>
    <scope>NUCLEOTIDE SEQUENCE [LARGE SCALE GENOMIC DNA]</scope>
    <source>
        <strain evidence="3">PDD-32b-74</strain>
    </source>
</reference>
<dbReference type="EMBL" id="MTSA01000007">
    <property type="protein sequence ID" value="OUM07308.1"/>
    <property type="molecule type" value="Genomic_DNA"/>
</dbReference>
<dbReference type="Proteomes" id="UP000195128">
    <property type="component" value="Unassembled WGS sequence"/>
</dbReference>
<evidence type="ECO:0000313" key="4">
    <source>
        <dbReference type="Proteomes" id="UP000195128"/>
    </source>
</evidence>
<keyword evidence="1" id="KW-0732">Signal</keyword>
<protein>
    <recommendedName>
        <fullName evidence="2">SH3b domain-containing protein</fullName>
    </recommendedName>
</protein>
<accession>A0A244ESA9</accession>
<name>A0A244ESA9_PSESX</name>
<feature type="signal peptide" evidence="1">
    <location>
        <begin position="1"/>
        <end position="22"/>
    </location>
</feature>
<organism evidence="3 4">
    <name type="scientific">Pseudomonas syringae</name>
    <dbReference type="NCBI Taxonomy" id="317"/>
    <lineage>
        <taxon>Bacteria</taxon>
        <taxon>Pseudomonadati</taxon>
        <taxon>Pseudomonadota</taxon>
        <taxon>Gammaproteobacteria</taxon>
        <taxon>Pseudomonadales</taxon>
        <taxon>Pseudomonadaceae</taxon>
        <taxon>Pseudomonas</taxon>
    </lineage>
</organism>
<gene>
    <name evidence="3" type="ORF">BW686_10300</name>
</gene>
<dbReference type="SMART" id="SM00287">
    <property type="entry name" value="SH3b"/>
    <property type="match status" value="1"/>
</dbReference>
<dbReference type="AlphaFoldDB" id="A0A244ESA9"/>
<sequence>MRKKFVASILAVTLATSVTGCAQMGISKEQAGTVIGGIAGLAVGATMGKGNGQIAAALIVGGIGGYIGNRIGQMLDDRDQQALALRTQEILNQPATTVAQSTATWRSDHSNASAQITQGQEYRATRTVDVKRLPRIQAVPSMKLINEPYVTRSGLNVRSAPNMNADKVGSLPGNTQFTAVGSTGDWILVGRKGVTVGYVHKDYVLTRTEADARKTLTAARLDDMNVSASRETEAFDLGSISSLPSGKAAAETSCRPVTVSLKTASGGAEKQENTFCRQANGTWELI</sequence>
<proteinExistence type="predicted"/>
<dbReference type="OrthoDB" id="6853800at2"/>
<feature type="chain" id="PRO_5013009641" description="SH3b domain-containing protein" evidence="1">
    <location>
        <begin position="23"/>
        <end position="286"/>
    </location>
</feature>
<dbReference type="PROSITE" id="PS51781">
    <property type="entry name" value="SH3B"/>
    <property type="match status" value="1"/>
</dbReference>
<dbReference type="Gene3D" id="2.30.30.40">
    <property type="entry name" value="SH3 Domains"/>
    <property type="match status" value="1"/>
</dbReference>